<dbReference type="PATRIC" id="fig|1423808.3.peg.1891"/>
<dbReference type="PRINTS" id="PR01713">
    <property type="entry name" value="NUCEPIMERASE"/>
</dbReference>
<evidence type="ECO:0000313" key="2">
    <source>
        <dbReference type="EMBL" id="KRK86644.1"/>
    </source>
</evidence>
<comment type="caution">
    <text evidence="2">The sequence shown here is derived from an EMBL/GenBank/DDBJ whole genome shotgun (WGS) entry which is preliminary data.</text>
</comment>
<sequence length="320" mass="35866">MVSIKNSRILITGGAGFIGSNLADHLIENNEIVVVDDLSMGKIENLPKSTQLHFFKHSITDTNFMSKLLVKWNFDYIFLLAAVASVADTISRPCETHKINQDANINVMEMVRVNKLPVKKILFSSSAAVYGNNPELPKCESSAIDPISPYAIDKFASERFVIDYGKLYHIPTVATRFFNVYGPKQNPKSPYSGVLSLISHSLMNDSIFTIFGDGKQTRDFTYISDVVSALELLSANPIANHEVYNVATEIPTSLNKVLKIFEKISGKKITLAYKNERKGDIRDSYADVSKIKQLGFSPRYSITYGLKKYWDMLNSKRQKG</sequence>
<dbReference type="AlphaFoldDB" id="A0A0R1L0S4"/>
<feature type="domain" description="NAD(P)-binding" evidence="1">
    <location>
        <begin position="10"/>
        <end position="308"/>
    </location>
</feature>
<dbReference type="InterPro" id="IPR016040">
    <property type="entry name" value="NAD(P)-bd_dom"/>
</dbReference>
<gene>
    <name evidence="2" type="ORF">FD17_GL001867</name>
</gene>
<reference evidence="2 3" key="1">
    <citation type="journal article" date="2015" name="Genome Announc.">
        <title>Expanding the biotechnology potential of lactobacilli through comparative genomics of 213 strains and associated genera.</title>
        <authorList>
            <person name="Sun Z."/>
            <person name="Harris H.M."/>
            <person name="McCann A."/>
            <person name="Guo C."/>
            <person name="Argimon S."/>
            <person name="Zhang W."/>
            <person name="Yang X."/>
            <person name="Jeffery I.B."/>
            <person name="Cooney J.C."/>
            <person name="Kagawa T.F."/>
            <person name="Liu W."/>
            <person name="Song Y."/>
            <person name="Salvetti E."/>
            <person name="Wrobel A."/>
            <person name="Rasinkangas P."/>
            <person name="Parkhill J."/>
            <person name="Rea M.C."/>
            <person name="O'Sullivan O."/>
            <person name="Ritari J."/>
            <person name="Douillard F.P."/>
            <person name="Paul Ross R."/>
            <person name="Yang R."/>
            <person name="Briner A.E."/>
            <person name="Felis G.E."/>
            <person name="de Vos W.M."/>
            <person name="Barrangou R."/>
            <person name="Klaenhammer T.R."/>
            <person name="Caufield P.W."/>
            <person name="Cui Y."/>
            <person name="Zhang H."/>
            <person name="O'Toole P.W."/>
        </authorList>
    </citation>
    <scope>NUCLEOTIDE SEQUENCE [LARGE SCALE GENOMIC DNA]</scope>
    <source>
        <strain evidence="2 3">DSM 19904</strain>
    </source>
</reference>
<dbReference type="InterPro" id="IPR036291">
    <property type="entry name" value="NAD(P)-bd_dom_sf"/>
</dbReference>
<evidence type="ECO:0000259" key="1">
    <source>
        <dbReference type="Pfam" id="PF16363"/>
    </source>
</evidence>
<keyword evidence="3" id="KW-1185">Reference proteome</keyword>
<dbReference type="Gene3D" id="3.40.50.720">
    <property type="entry name" value="NAD(P)-binding Rossmann-like Domain"/>
    <property type="match status" value="1"/>
</dbReference>
<dbReference type="Gene3D" id="3.90.25.10">
    <property type="entry name" value="UDP-galactose 4-epimerase, domain 1"/>
    <property type="match status" value="1"/>
</dbReference>
<name>A0A0R1L0S4_9LACO</name>
<organism evidence="2 3">
    <name type="scientific">Lentilactobacillus sunkii DSM 19904</name>
    <dbReference type="NCBI Taxonomy" id="1423808"/>
    <lineage>
        <taxon>Bacteria</taxon>
        <taxon>Bacillati</taxon>
        <taxon>Bacillota</taxon>
        <taxon>Bacilli</taxon>
        <taxon>Lactobacillales</taxon>
        <taxon>Lactobacillaceae</taxon>
        <taxon>Lentilactobacillus</taxon>
    </lineage>
</organism>
<dbReference type="Pfam" id="PF16363">
    <property type="entry name" value="GDP_Man_Dehyd"/>
    <property type="match status" value="1"/>
</dbReference>
<evidence type="ECO:0000313" key="3">
    <source>
        <dbReference type="Proteomes" id="UP000051581"/>
    </source>
</evidence>
<dbReference type="OrthoDB" id="9811743at2"/>
<dbReference type="SUPFAM" id="SSF51735">
    <property type="entry name" value="NAD(P)-binding Rossmann-fold domains"/>
    <property type="match status" value="1"/>
</dbReference>
<dbReference type="PANTHER" id="PTHR43000">
    <property type="entry name" value="DTDP-D-GLUCOSE 4,6-DEHYDRATASE-RELATED"/>
    <property type="match status" value="1"/>
</dbReference>
<dbReference type="EMBL" id="AZEA01000036">
    <property type="protein sequence ID" value="KRK86644.1"/>
    <property type="molecule type" value="Genomic_DNA"/>
</dbReference>
<accession>A0A0R1L0S4</accession>
<dbReference type="RefSeq" id="WP_057826461.1">
    <property type="nucleotide sequence ID" value="NZ_AZEA01000036.1"/>
</dbReference>
<proteinExistence type="predicted"/>
<dbReference type="Proteomes" id="UP000051581">
    <property type="component" value="Unassembled WGS sequence"/>
</dbReference>
<protein>
    <submittedName>
        <fullName evidence="2">NAD dependent epimerase dehydratase family protein</fullName>
    </submittedName>
</protein>